<keyword evidence="1" id="KW-0812">Transmembrane</keyword>
<keyword evidence="1" id="KW-0472">Membrane</keyword>
<dbReference type="RefSeq" id="WP_190602865.1">
    <property type="nucleotide sequence ID" value="NZ_CP021056.1"/>
</dbReference>
<organism evidence="2 3">
    <name type="scientific">Richelia sinica FACHB-800</name>
    <dbReference type="NCBI Taxonomy" id="1357546"/>
    <lineage>
        <taxon>Bacteria</taxon>
        <taxon>Bacillati</taxon>
        <taxon>Cyanobacteriota</taxon>
        <taxon>Cyanophyceae</taxon>
        <taxon>Nostocales</taxon>
        <taxon>Nostocaceae</taxon>
        <taxon>Richelia</taxon>
    </lineage>
</organism>
<keyword evidence="3" id="KW-1185">Reference proteome</keyword>
<dbReference type="Proteomes" id="UP000683511">
    <property type="component" value="Chromosome"/>
</dbReference>
<protein>
    <submittedName>
        <fullName evidence="2">Uncharacterized protein</fullName>
    </submittedName>
</protein>
<reference evidence="2" key="1">
    <citation type="submission" date="2017-04" db="EMBL/GenBank/DDBJ databases">
        <title>Genome deletions in a multicellular cyanobacterial endosymbiont for morphological adaptation in marine diatoms.</title>
        <authorList>
            <person name="Wang Y."/>
            <person name="Gao H."/>
            <person name="Li R."/>
            <person name="Xu X."/>
        </authorList>
    </citation>
    <scope>NUCLEOTIDE SEQUENCE</scope>
    <source>
        <strain evidence="2">FACHB 800</strain>
    </source>
</reference>
<evidence type="ECO:0000313" key="2">
    <source>
        <dbReference type="EMBL" id="QXE22435.1"/>
    </source>
</evidence>
<dbReference type="KEGG" id="rsin:B6N60_01118"/>
<evidence type="ECO:0000313" key="3">
    <source>
        <dbReference type="Proteomes" id="UP000683511"/>
    </source>
</evidence>
<keyword evidence="1" id="KW-1133">Transmembrane helix</keyword>
<accession>A0A975T5H1</accession>
<feature type="transmembrane region" description="Helical" evidence="1">
    <location>
        <begin position="13"/>
        <end position="38"/>
    </location>
</feature>
<proteinExistence type="predicted"/>
<name>A0A975T5H1_9NOST</name>
<gene>
    <name evidence="2" type="ORF">B6N60_01118</name>
</gene>
<dbReference type="EMBL" id="CP021056">
    <property type="protein sequence ID" value="QXE22435.1"/>
    <property type="molecule type" value="Genomic_DNA"/>
</dbReference>
<dbReference type="AlphaFoldDB" id="A0A975T5H1"/>
<evidence type="ECO:0000256" key="1">
    <source>
        <dbReference type="SAM" id="Phobius"/>
    </source>
</evidence>
<sequence>MQTPAVQILQIDFVLFAEFAALVPGIITGDTLLLYKFLNNSPSVKKLH</sequence>